<reference evidence="4 5" key="1">
    <citation type="journal article" date="2024" name="Front Chem Biol">
        <title>Unveiling the potential of Daldinia eschscholtzii MFLUCC 19-0629 through bioactivity and bioinformatics studies for enhanced sustainable agriculture production.</title>
        <authorList>
            <person name="Brooks S."/>
            <person name="Weaver J.A."/>
            <person name="Klomchit A."/>
            <person name="Alharthi S.A."/>
            <person name="Onlamun T."/>
            <person name="Nurani R."/>
            <person name="Vong T.K."/>
            <person name="Alberti F."/>
            <person name="Greco C."/>
        </authorList>
    </citation>
    <scope>NUCLEOTIDE SEQUENCE [LARGE SCALE GENOMIC DNA]</scope>
    <source>
        <strain evidence="4">MFLUCC 19-0629</strain>
    </source>
</reference>
<evidence type="ECO:0000256" key="1">
    <source>
        <dbReference type="ARBA" id="ARBA00022909"/>
    </source>
</evidence>
<comment type="caution">
    <text evidence="4">The sequence shown here is derived from an EMBL/GenBank/DDBJ whole genome shotgun (WGS) entry which is preliminary data.</text>
</comment>
<protein>
    <recommendedName>
        <fullName evidence="3">N-acetyltransferase domain-containing protein</fullName>
    </recommendedName>
</protein>
<organism evidence="4 5">
    <name type="scientific">Daldinia eschscholtzii</name>
    <dbReference type="NCBI Taxonomy" id="292717"/>
    <lineage>
        <taxon>Eukaryota</taxon>
        <taxon>Fungi</taxon>
        <taxon>Dikarya</taxon>
        <taxon>Ascomycota</taxon>
        <taxon>Pezizomycotina</taxon>
        <taxon>Sordariomycetes</taxon>
        <taxon>Xylariomycetidae</taxon>
        <taxon>Xylariales</taxon>
        <taxon>Hypoxylaceae</taxon>
        <taxon>Daldinia</taxon>
    </lineage>
</organism>
<sequence>MPLELQPATEADALRAAEIEFAAYEPNPFNSILFPGPVPPEAIAGRGAQLAAGLKSDPTARCLKVIDTDLPEGGQVIAFAKWHIYTQKPPQQTYSGFGPGSNAEACEIVFGDLAKVRARIWGDKRCVYLSLLHTDPKHQGRGAGSMLTKWGLEEAKKLGLAVYLESSPEAHSLYQKHGFRDVECVTADLSKWGATEEHKVWSMNLTLRHRKAQPAAMLSSFWKTSPTVNSKMSPGPPTNDKTDPPAPLVSSWRARADAGEAVAVVRVRNLRSSIPIGRDAWGRSGKLQPVLLSSEVSFADPFSVNESSSANTDKLDSGTVHYGNLSKALLGSLELLGQGNAAKPDATGTAASAIAATGYEAEVTTPRTADVLELLWVRMTGRVVDGSRVALPLDQLPFLHAARLRSLSLAVELPKASLLGAGVSLITTASFREDMPKEEEEEKGDTNRNPLRSYSRTLRIQGLHIPTLIGVNPNERKAKQMLVADVEIDKFDVAEDIHTELEAIIVEAIESSSFETLEALASHVANKILSDFKIGDDPKPMKDRGWRVKVCLEKPIAIPTAEFPAVEVTMGS</sequence>
<dbReference type="InterPro" id="IPR000182">
    <property type="entry name" value="GNAT_dom"/>
</dbReference>
<accession>A0AAX6M7K3</accession>
<dbReference type="PANTHER" id="PTHR42791:SF14">
    <property type="entry name" value="N-ACETYLTRANSFERASE DOMAIN-CONTAINING PROTEIN"/>
    <property type="match status" value="1"/>
</dbReference>
<evidence type="ECO:0000313" key="5">
    <source>
        <dbReference type="Proteomes" id="UP001369815"/>
    </source>
</evidence>
<dbReference type="EMBL" id="JBANMG010000010">
    <property type="protein sequence ID" value="KAK6948443.1"/>
    <property type="molecule type" value="Genomic_DNA"/>
</dbReference>
<dbReference type="InterPro" id="IPR052523">
    <property type="entry name" value="Trichothecene_AcTrans"/>
</dbReference>
<dbReference type="GO" id="GO:0046656">
    <property type="term" value="P:folic acid biosynthetic process"/>
    <property type="evidence" value="ECO:0007669"/>
    <property type="project" value="UniProtKB-KW"/>
</dbReference>
<dbReference type="SMART" id="SM00905">
    <property type="entry name" value="FolB"/>
    <property type="match status" value="1"/>
</dbReference>
<keyword evidence="1" id="KW-0289">Folate biosynthesis</keyword>
<feature type="domain" description="N-acetyltransferase" evidence="3">
    <location>
        <begin position="58"/>
        <end position="208"/>
    </location>
</feature>
<dbReference type="GO" id="GO:0004150">
    <property type="term" value="F:dihydroneopterin aldolase activity"/>
    <property type="evidence" value="ECO:0007669"/>
    <property type="project" value="InterPro"/>
</dbReference>
<dbReference type="Gene3D" id="3.40.630.30">
    <property type="match status" value="1"/>
</dbReference>
<evidence type="ECO:0000256" key="2">
    <source>
        <dbReference type="SAM" id="MobiDB-lite"/>
    </source>
</evidence>
<evidence type="ECO:0000313" key="4">
    <source>
        <dbReference type="EMBL" id="KAK6948443.1"/>
    </source>
</evidence>
<dbReference type="Pfam" id="PF02152">
    <property type="entry name" value="FolB"/>
    <property type="match status" value="1"/>
</dbReference>
<dbReference type="AlphaFoldDB" id="A0AAX6M7K3"/>
<dbReference type="InterPro" id="IPR043133">
    <property type="entry name" value="GTP-CH-I_C/QueF"/>
</dbReference>
<dbReference type="SUPFAM" id="SSF55729">
    <property type="entry name" value="Acyl-CoA N-acyltransferases (Nat)"/>
    <property type="match status" value="1"/>
</dbReference>
<dbReference type="GO" id="GO:0016747">
    <property type="term" value="F:acyltransferase activity, transferring groups other than amino-acyl groups"/>
    <property type="evidence" value="ECO:0007669"/>
    <property type="project" value="InterPro"/>
</dbReference>
<dbReference type="PANTHER" id="PTHR42791">
    <property type="entry name" value="GNAT FAMILY ACETYLTRANSFERASE"/>
    <property type="match status" value="1"/>
</dbReference>
<dbReference type="Gene3D" id="3.30.1130.10">
    <property type="match status" value="2"/>
</dbReference>
<dbReference type="CDD" id="cd04301">
    <property type="entry name" value="NAT_SF"/>
    <property type="match status" value="1"/>
</dbReference>
<name>A0AAX6M7K3_9PEZI</name>
<evidence type="ECO:0000259" key="3">
    <source>
        <dbReference type="PROSITE" id="PS51186"/>
    </source>
</evidence>
<dbReference type="Proteomes" id="UP001369815">
    <property type="component" value="Unassembled WGS sequence"/>
</dbReference>
<dbReference type="Pfam" id="PF00583">
    <property type="entry name" value="Acetyltransf_1"/>
    <property type="match status" value="1"/>
</dbReference>
<dbReference type="PROSITE" id="PS51186">
    <property type="entry name" value="GNAT"/>
    <property type="match status" value="1"/>
</dbReference>
<keyword evidence="5" id="KW-1185">Reference proteome</keyword>
<feature type="region of interest" description="Disordered" evidence="2">
    <location>
        <begin position="432"/>
        <end position="451"/>
    </location>
</feature>
<gene>
    <name evidence="4" type="ORF">Daesc_010209</name>
</gene>
<proteinExistence type="predicted"/>
<feature type="region of interest" description="Disordered" evidence="2">
    <location>
        <begin position="226"/>
        <end position="245"/>
    </location>
</feature>
<dbReference type="SUPFAM" id="SSF55620">
    <property type="entry name" value="Tetrahydrobiopterin biosynthesis enzymes-like"/>
    <property type="match status" value="1"/>
</dbReference>
<dbReference type="InterPro" id="IPR006157">
    <property type="entry name" value="FolB_dom"/>
</dbReference>
<dbReference type="InterPro" id="IPR016181">
    <property type="entry name" value="Acyl_CoA_acyltransferase"/>
</dbReference>